<keyword evidence="6 9" id="KW-0442">Lipid degradation</keyword>
<dbReference type="AlphaFoldDB" id="S0B028"/>
<comment type="similarity">
    <text evidence="2 9">Belongs to the phospholipase B-like family.</text>
</comment>
<dbReference type="VEuPathDB" id="AmoebaDB:EIN_184180"/>
<protein>
    <recommendedName>
        <fullName evidence="9">Phospholipase B-like</fullName>
        <ecNumber evidence="9">3.1.1.-</ecNumber>
    </recommendedName>
</protein>
<evidence type="ECO:0000256" key="2">
    <source>
        <dbReference type="ARBA" id="ARBA00007835"/>
    </source>
</evidence>
<evidence type="ECO:0000256" key="5">
    <source>
        <dbReference type="ARBA" id="ARBA00022801"/>
    </source>
</evidence>
<evidence type="ECO:0000256" key="3">
    <source>
        <dbReference type="ARBA" id="ARBA00022525"/>
    </source>
</evidence>
<dbReference type="Pfam" id="PF04916">
    <property type="entry name" value="Phospholip_B"/>
    <property type="match status" value="1"/>
</dbReference>
<evidence type="ECO:0000256" key="1">
    <source>
        <dbReference type="ARBA" id="ARBA00004613"/>
    </source>
</evidence>
<comment type="subcellular location">
    <subcellularLocation>
        <location evidence="1">Secreted</location>
    </subcellularLocation>
</comment>
<evidence type="ECO:0000256" key="6">
    <source>
        <dbReference type="ARBA" id="ARBA00022963"/>
    </source>
</evidence>
<dbReference type="InterPro" id="IPR007000">
    <property type="entry name" value="PLipase_B-like"/>
</dbReference>
<evidence type="ECO:0000256" key="8">
    <source>
        <dbReference type="ARBA" id="ARBA00023180"/>
    </source>
</evidence>
<accession>S0B028</accession>
<evidence type="ECO:0000256" key="4">
    <source>
        <dbReference type="ARBA" id="ARBA00022729"/>
    </source>
</evidence>
<keyword evidence="3" id="KW-0964">Secreted</keyword>
<dbReference type="Gene3D" id="3.60.60.30">
    <property type="match status" value="1"/>
</dbReference>
<organism evidence="10">
    <name type="scientific">Entamoeba invadens</name>
    <dbReference type="NCBI Taxonomy" id="33085"/>
    <lineage>
        <taxon>Eukaryota</taxon>
        <taxon>Amoebozoa</taxon>
        <taxon>Evosea</taxon>
        <taxon>Archamoebae</taxon>
        <taxon>Mastigamoebida</taxon>
        <taxon>Entamoebidae</taxon>
        <taxon>Entamoeba</taxon>
    </lineage>
</organism>
<dbReference type="EMBL" id="AK422668">
    <property type="protein sequence ID" value="BAN41130.1"/>
    <property type="molecule type" value="mRNA"/>
</dbReference>
<dbReference type="OMA" id="WSSYYEM"/>
<sequence length="553" mass="63394">MLLLLFFIGTVLGEGTYEAGCYLEGNEYIVESPIDTAKTYLATGTFKDTLFQHGWGFLRINSAQSTSLDMDKQIAKCAGMVEGYLTAGNIRDSMANQRAQNIVEEWDDVTLQYINRNIAYNKKIVEDQSLNDPWARALGLVLAQTFGVREGALRKLPVLPLTETDIFILNSDGDLGDLQNIAAHCLWPEMKGFHHGNHTRFPDKWYELHSHCTGLIKLLPDYSDLFVAQDTWSSPTTMNRIMKDYHMKYFDKAIGEKSIKFSSYPGVTHSLDDFWLLSNGLSVIETTMHCWNQDQFEKCTPESVLTWIRVQVANWLSSKEGSGVQWAKNFIRENSGTYNNQYIIIDYNKFTKGKKPKPGMLYAIEQMPGFYGVGDRTQELIENTYIPSVNSPFFADVYEYAGVGEKCKNDNDWYFDYWQSDRMKLIQRDAPNIKDYEGFKKFMRYNNWPNDPLVNDPGQFILSRYDLRPKECIPSPTNPAIVHCPSDFGGLDSKTINYERAMAMKIDAISSPQYETQPFYTFGKKPFDNTVYNGLPTDWKFDWIVFGDGEGEL</sequence>
<dbReference type="PANTHER" id="PTHR12370:SF3">
    <property type="entry name" value="PHOSPHOLIPASE B-LIKE 2-RELATED"/>
    <property type="match status" value="1"/>
</dbReference>
<dbReference type="GO" id="GO:0009395">
    <property type="term" value="P:phospholipid catabolic process"/>
    <property type="evidence" value="ECO:0007669"/>
    <property type="project" value="TreeGrafter"/>
</dbReference>
<proteinExistence type="evidence at transcript level"/>
<keyword evidence="7 9" id="KW-0443">Lipid metabolism</keyword>
<reference evidence="10" key="1">
    <citation type="submission" date="2012-06" db="EMBL/GenBank/DDBJ databases">
        <title>Short 5' UTR of Entamoeba genes.</title>
        <authorList>
            <person name="Hiranuka K."/>
            <person name="Kumagai M."/>
            <person name="Wakaguri H."/>
            <person name="Suzuki Y."/>
            <person name="Sugano S."/>
            <person name="Watanabe J."/>
            <person name="Makioka A."/>
        </authorList>
    </citation>
    <scope>NUCLEOTIDE SEQUENCE</scope>
    <source>
        <strain evidence="10">IP1</strain>
    </source>
</reference>
<dbReference type="GO" id="GO:0005576">
    <property type="term" value="C:extracellular region"/>
    <property type="evidence" value="ECO:0007669"/>
    <property type="project" value="UniProtKB-SubCell"/>
</dbReference>
<dbReference type="PANTHER" id="PTHR12370">
    <property type="entry name" value="PHOSPHOLIPASE B-RELATED"/>
    <property type="match status" value="1"/>
</dbReference>
<name>S0B028_ENTIV</name>
<evidence type="ECO:0000313" key="10">
    <source>
        <dbReference type="EMBL" id="BAN41130.1"/>
    </source>
</evidence>
<evidence type="ECO:0000256" key="7">
    <source>
        <dbReference type="ARBA" id="ARBA00023098"/>
    </source>
</evidence>
<evidence type="ECO:0000256" key="9">
    <source>
        <dbReference type="RuleBase" id="RU364138"/>
    </source>
</evidence>
<comment type="function">
    <text evidence="9">Putative phospholipase.</text>
</comment>
<keyword evidence="8" id="KW-0325">Glycoprotein</keyword>
<keyword evidence="4" id="KW-0732">Signal</keyword>
<dbReference type="GO" id="GO:0004620">
    <property type="term" value="F:phospholipase activity"/>
    <property type="evidence" value="ECO:0007669"/>
    <property type="project" value="InterPro"/>
</dbReference>
<dbReference type="EC" id="3.1.1.-" evidence="9"/>
<keyword evidence="5 9" id="KW-0378">Hydrolase</keyword>